<keyword evidence="6" id="KW-0560">Oxidoreductase</keyword>
<evidence type="ECO:0000256" key="3">
    <source>
        <dbReference type="ARBA" id="ARBA00022723"/>
    </source>
</evidence>
<feature type="binding site" evidence="11">
    <location>
        <position position="372"/>
    </location>
    <ligand>
        <name>homogentisate</name>
        <dbReference type="ChEBI" id="CHEBI:16169"/>
    </ligand>
</feature>
<keyword evidence="15" id="KW-1185">Reference proteome</keyword>
<dbReference type="PANTHER" id="PTHR11056">
    <property type="entry name" value="HOMOGENTISATE 1,2-DIOXYGENASE"/>
    <property type="match status" value="1"/>
</dbReference>
<dbReference type="InterPro" id="IPR014710">
    <property type="entry name" value="RmlC-like_jellyroll"/>
</dbReference>
<keyword evidence="4" id="KW-0828">Tyrosine catabolism</keyword>
<proteinExistence type="inferred from homology"/>
<dbReference type="InterPro" id="IPR011051">
    <property type="entry name" value="RmlC_Cupin_sf"/>
</dbReference>
<evidence type="ECO:0000256" key="9">
    <source>
        <dbReference type="NCBIfam" id="TIGR01015"/>
    </source>
</evidence>
<dbReference type="NCBIfam" id="TIGR01015">
    <property type="entry name" value="hmgA"/>
    <property type="match status" value="1"/>
</dbReference>
<keyword evidence="5 14" id="KW-0223">Dioxygenase</keyword>
<feature type="binding site" evidence="11">
    <location>
        <position position="372"/>
    </location>
    <ligand>
        <name>Fe cation</name>
        <dbReference type="ChEBI" id="CHEBI:24875"/>
    </ligand>
</feature>
<sequence length="450" mass="49939">MVFHLLFSALVMSYLNGFRNYHSTEAYAGVLPIGQNSPQQCQFGLYAEQISGSAFTAPNGHNLRSWMYRIRPSVAHRGDGESVEFDHWVSQSDDSKTHIAFDPLRWNPLENIEGHWIESVRTLTIAGSASSQTGMSASMATLHPQQQPVLQNHDAEMLVMPISAPITLRTEYGVLDVAVGSLGVIPRSAFVALSTEKMTQIYLLENYGAPFELPSRGAIGANGLANERDFEYPTASYIEQQTATWVIEKREGRFREFTLEHSPFDVLGWHGNHAPYRYDLRRFNTLGSISYDHPDPSIFTVLTSPSQTAGVANIDVVVFGDRWLVAENTFRPPWYHRNVMAEFMGLIYGTYDAKPNGFLPGGASLHNAGSPHGPDYDAFSTASVSELSPHKLSGTLAFMFETSVPQRITSFAANADERQNDYVDCWKDIQPASFIITGSKEPNKKSNGQA</sequence>
<keyword evidence="3 11" id="KW-0479">Metal-binding</keyword>
<evidence type="ECO:0000259" key="13">
    <source>
        <dbReference type="Pfam" id="PF20510"/>
    </source>
</evidence>
<feature type="binding site" evidence="11">
    <location>
        <position position="342"/>
    </location>
    <ligand>
        <name>Fe cation</name>
        <dbReference type="ChEBI" id="CHEBI:24875"/>
    </ligand>
</feature>
<gene>
    <name evidence="14" type="ORF">DFP80_104179</name>
</gene>
<dbReference type="GO" id="GO:0006572">
    <property type="term" value="P:L-tyrosine catabolic process"/>
    <property type="evidence" value="ECO:0007669"/>
    <property type="project" value="UniProtKB-UniRule"/>
</dbReference>
<dbReference type="InterPro" id="IPR005708">
    <property type="entry name" value="Homogentis_dOase"/>
</dbReference>
<evidence type="ECO:0000313" key="15">
    <source>
        <dbReference type="Proteomes" id="UP000252792"/>
    </source>
</evidence>
<dbReference type="AlphaFoldDB" id="A0A366JB62"/>
<evidence type="ECO:0000256" key="11">
    <source>
        <dbReference type="PIRSR" id="PIRSR605708-2"/>
    </source>
</evidence>
<dbReference type="GO" id="GO:0006559">
    <property type="term" value="P:L-phenylalanine catabolic process"/>
    <property type="evidence" value="ECO:0007669"/>
    <property type="project" value="UniProtKB-UniRule"/>
</dbReference>
<comment type="similarity">
    <text evidence="2">Belongs to the homogentisate dioxygenase family.</text>
</comment>
<dbReference type="InterPro" id="IPR046452">
    <property type="entry name" value="HgmA_N"/>
</dbReference>
<reference evidence="14 15" key="1">
    <citation type="submission" date="2018-06" db="EMBL/GenBank/DDBJ databases">
        <title>Genomic Encyclopedia of Type Strains, Phase III (KMG-III): the genomes of soil and plant-associated and newly described type strains.</title>
        <authorList>
            <person name="Whitman W."/>
        </authorList>
    </citation>
    <scope>NUCLEOTIDE SEQUENCE [LARGE SCALE GENOMIC DNA]</scope>
    <source>
        <strain evidence="14 15">CECT 7377</strain>
    </source>
</reference>
<keyword evidence="7 11" id="KW-0408">Iron</keyword>
<evidence type="ECO:0000256" key="8">
    <source>
        <dbReference type="ARBA" id="ARBA00023232"/>
    </source>
</evidence>
<evidence type="ECO:0000256" key="6">
    <source>
        <dbReference type="ARBA" id="ARBA00023002"/>
    </source>
</evidence>
<evidence type="ECO:0000256" key="10">
    <source>
        <dbReference type="PIRSR" id="PIRSR605708-1"/>
    </source>
</evidence>
<evidence type="ECO:0000313" key="14">
    <source>
        <dbReference type="EMBL" id="RBP84276.1"/>
    </source>
</evidence>
<accession>A0A366JB62</accession>
<evidence type="ECO:0000256" key="1">
    <source>
        <dbReference type="ARBA" id="ARBA00001962"/>
    </source>
</evidence>
<dbReference type="FunFam" id="2.60.120.10:FF:000034">
    <property type="entry name" value="Homogentisate 1,2-dioxygenase"/>
    <property type="match status" value="1"/>
</dbReference>
<dbReference type="InterPro" id="IPR046451">
    <property type="entry name" value="HgmA_C"/>
</dbReference>
<comment type="caution">
    <text evidence="14">The sequence shown here is derived from an EMBL/GenBank/DDBJ whole genome shotgun (WGS) entry which is preliminary data.</text>
</comment>
<dbReference type="EC" id="1.13.11.5" evidence="9"/>
<feature type="binding site" evidence="11">
    <location>
        <position position="336"/>
    </location>
    <ligand>
        <name>Fe cation</name>
        <dbReference type="ChEBI" id="CHEBI:24875"/>
    </ligand>
</feature>
<dbReference type="EMBL" id="QNSE01000004">
    <property type="protein sequence ID" value="RBP84276.1"/>
    <property type="molecule type" value="Genomic_DNA"/>
</dbReference>
<evidence type="ECO:0000256" key="7">
    <source>
        <dbReference type="ARBA" id="ARBA00023004"/>
    </source>
</evidence>
<name>A0A366JB62_9GAMM</name>
<dbReference type="SUPFAM" id="SSF51182">
    <property type="entry name" value="RmlC-like cupins"/>
    <property type="match status" value="1"/>
</dbReference>
<feature type="binding site" evidence="11">
    <location>
        <position position="351"/>
    </location>
    <ligand>
        <name>homogentisate</name>
        <dbReference type="ChEBI" id="CHEBI:16169"/>
    </ligand>
</feature>
<dbReference type="GO" id="GO:0046872">
    <property type="term" value="F:metal ion binding"/>
    <property type="evidence" value="ECO:0007669"/>
    <property type="project" value="UniProtKB-KW"/>
</dbReference>
<comment type="cofactor">
    <cofactor evidence="1 11">
        <name>Fe cation</name>
        <dbReference type="ChEBI" id="CHEBI:24875"/>
    </cofactor>
</comment>
<dbReference type="GO" id="GO:0004411">
    <property type="term" value="F:homogentisate 1,2-dioxygenase activity"/>
    <property type="evidence" value="ECO:0007669"/>
    <property type="project" value="UniProtKB-UniRule"/>
</dbReference>
<dbReference type="Pfam" id="PF20510">
    <property type="entry name" value="HgmA_N"/>
    <property type="match status" value="1"/>
</dbReference>
<organism evidence="14 15">
    <name type="scientific">Marinomonas rhizomae</name>
    <dbReference type="NCBI Taxonomy" id="491948"/>
    <lineage>
        <taxon>Bacteria</taxon>
        <taxon>Pseudomonadati</taxon>
        <taxon>Pseudomonadota</taxon>
        <taxon>Gammaproteobacteria</taxon>
        <taxon>Oceanospirillales</taxon>
        <taxon>Oceanospirillaceae</taxon>
        <taxon>Marinomonas</taxon>
    </lineage>
</organism>
<dbReference type="Gene3D" id="2.60.120.10">
    <property type="entry name" value="Jelly Rolls"/>
    <property type="match status" value="1"/>
</dbReference>
<evidence type="ECO:0000256" key="4">
    <source>
        <dbReference type="ARBA" id="ARBA00022878"/>
    </source>
</evidence>
<feature type="active site" description="Proton acceptor" evidence="10">
    <location>
        <position position="293"/>
    </location>
</feature>
<protein>
    <recommendedName>
        <fullName evidence="9">Homogentisate 1,2-dioxygenase</fullName>
        <ecNumber evidence="9">1.13.11.5</ecNumber>
    </recommendedName>
</protein>
<feature type="domain" description="Homogentisate 1,2-dioxygenase N-terminal" evidence="13">
    <location>
        <begin position="14"/>
        <end position="280"/>
    </location>
</feature>
<keyword evidence="8" id="KW-0585">Phenylalanine catabolism</keyword>
<dbReference type="PANTHER" id="PTHR11056:SF0">
    <property type="entry name" value="HOMOGENTISATE 1,2-DIOXYGENASE"/>
    <property type="match status" value="1"/>
</dbReference>
<evidence type="ECO:0000256" key="5">
    <source>
        <dbReference type="ARBA" id="ARBA00022964"/>
    </source>
</evidence>
<evidence type="ECO:0000256" key="2">
    <source>
        <dbReference type="ARBA" id="ARBA00007757"/>
    </source>
</evidence>
<feature type="domain" description="Homogentisate 1,2-dioxygenase C-terminal" evidence="12">
    <location>
        <begin position="281"/>
        <end position="430"/>
    </location>
</feature>
<evidence type="ECO:0000259" key="12">
    <source>
        <dbReference type="Pfam" id="PF04209"/>
    </source>
</evidence>
<dbReference type="Proteomes" id="UP000252792">
    <property type="component" value="Unassembled WGS sequence"/>
</dbReference>
<dbReference type="Pfam" id="PF04209">
    <property type="entry name" value="HgmA_C"/>
    <property type="match status" value="1"/>
</dbReference>
<dbReference type="GO" id="GO:0005737">
    <property type="term" value="C:cytoplasm"/>
    <property type="evidence" value="ECO:0007669"/>
    <property type="project" value="TreeGrafter"/>
</dbReference>